<dbReference type="Proteomes" id="UP000198243">
    <property type="component" value="Chromosome I"/>
</dbReference>
<dbReference type="EMBL" id="LT607412">
    <property type="protein sequence ID" value="SCF15806.1"/>
    <property type="molecule type" value="Genomic_DNA"/>
</dbReference>
<dbReference type="AlphaFoldDB" id="A0A1C4Y5B5"/>
<protein>
    <submittedName>
        <fullName evidence="1">Uncharacterized protein</fullName>
    </submittedName>
</protein>
<organism evidence="1 2">
    <name type="scientific">Micromonospora coriariae</name>
    <dbReference type="NCBI Taxonomy" id="285665"/>
    <lineage>
        <taxon>Bacteria</taxon>
        <taxon>Bacillati</taxon>
        <taxon>Actinomycetota</taxon>
        <taxon>Actinomycetes</taxon>
        <taxon>Micromonosporales</taxon>
        <taxon>Micromonosporaceae</taxon>
        <taxon>Micromonospora</taxon>
    </lineage>
</organism>
<evidence type="ECO:0000313" key="2">
    <source>
        <dbReference type="Proteomes" id="UP000198243"/>
    </source>
</evidence>
<proteinExistence type="predicted"/>
<dbReference type="RefSeq" id="WP_089021349.1">
    <property type="nucleotide sequence ID" value="NZ_LT607412.1"/>
</dbReference>
<keyword evidence="2" id="KW-1185">Reference proteome</keyword>
<accession>A0A1C4Y5B5</accession>
<name>A0A1C4Y5B5_9ACTN</name>
<reference evidence="2" key="1">
    <citation type="submission" date="2016-06" db="EMBL/GenBank/DDBJ databases">
        <authorList>
            <person name="Varghese N."/>
            <person name="Submissions Spin"/>
        </authorList>
    </citation>
    <scope>NUCLEOTIDE SEQUENCE [LARGE SCALE GENOMIC DNA]</scope>
    <source>
        <strain evidence="2">DSM 44875</strain>
    </source>
</reference>
<dbReference type="OrthoDB" id="3394592at2"/>
<sequence>MTRSIQSGDLLRLTRDASPQFVRAVTVRVIRVLVDRHTYHGWLWIECYELAPNGDAVARRELYLMPAGVRWLTALPEPTSRRRPAVARRVMV</sequence>
<gene>
    <name evidence="1" type="ORF">GA0070607_6257</name>
</gene>
<evidence type="ECO:0000313" key="1">
    <source>
        <dbReference type="EMBL" id="SCF15806.1"/>
    </source>
</evidence>